<evidence type="ECO:0000313" key="2">
    <source>
        <dbReference type="Proteomes" id="UP000224460"/>
    </source>
</evidence>
<name>A0AC61DDN1_9FIRM</name>
<keyword evidence="1" id="KW-0031">Aminopeptidase</keyword>
<reference evidence="1" key="1">
    <citation type="submission" date="2017-10" db="EMBL/GenBank/DDBJ databases">
        <title>Genome sequence of cellulolytic Lachnospiraceae bacterium XHS1971 isolated from hotspring sediment.</title>
        <authorList>
            <person name="Vasudevan G."/>
            <person name="Joshi A.J."/>
            <person name="Hivarkar S."/>
            <person name="Lanjekar V.B."/>
            <person name="Dhakephalkar P.K."/>
            <person name="Dagar S."/>
        </authorList>
    </citation>
    <scope>NUCLEOTIDE SEQUENCE</scope>
    <source>
        <strain evidence="1">XHS1971</strain>
    </source>
</reference>
<accession>A0AC61DDN1</accession>
<keyword evidence="2" id="KW-1185">Reference proteome</keyword>
<evidence type="ECO:0000313" key="1">
    <source>
        <dbReference type="EMBL" id="PHV71311.1"/>
    </source>
</evidence>
<gene>
    <name evidence="1" type="primary">map</name>
    <name evidence="1" type="ORF">CS063_06365</name>
</gene>
<organism evidence="1 2">
    <name type="scientific">Sporanaerobium hydrogeniformans</name>
    <dbReference type="NCBI Taxonomy" id="3072179"/>
    <lineage>
        <taxon>Bacteria</taxon>
        <taxon>Bacillati</taxon>
        <taxon>Bacillota</taxon>
        <taxon>Clostridia</taxon>
        <taxon>Lachnospirales</taxon>
        <taxon>Lachnospiraceae</taxon>
        <taxon>Sporanaerobium</taxon>
    </lineage>
</organism>
<keyword evidence="1" id="KW-0645">Protease</keyword>
<dbReference type="EMBL" id="PEDL01000004">
    <property type="protein sequence ID" value="PHV71311.1"/>
    <property type="molecule type" value="Genomic_DNA"/>
</dbReference>
<protein>
    <submittedName>
        <fullName evidence="1">Type I methionyl aminopeptidase</fullName>
    </submittedName>
</protein>
<sequence>MPIPIKSDAEISLMKASGAILIEAHELVAKSIEAGITTGELDAIAEKFIRSRGAVPSFKGYHGYPGSACISINEEVVHGIPGKRKLKQGDIVSVDLGVYYKGYHSDAARTYPVGDVSAEALKLIEVTKQCFFEGLKYAKAGNHLGQISVAIQAYAESFGYGVVRDLVGHGVGKELHEEPQVPNYKTPGRGPKLQKGMVLAIEPMINMGTWQVKALDDNWTFVTRDGLPSAHYENTVVITDDIPEILTLRIGK</sequence>
<keyword evidence="1" id="KW-0378">Hydrolase</keyword>
<comment type="caution">
    <text evidence="1">The sequence shown here is derived from an EMBL/GenBank/DDBJ whole genome shotgun (WGS) entry which is preliminary data.</text>
</comment>
<proteinExistence type="predicted"/>
<dbReference type="Proteomes" id="UP000224460">
    <property type="component" value="Unassembled WGS sequence"/>
</dbReference>